<gene>
    <name evidence="1" type="ORF">Vadar_031128</name>
</gene>
<sequence>MGYNIAAGTRVITNAWTIGRDLLSWDEPTEFKPERFLNNSADFRGHNFELIPFGAGRRACPGIQFVTVVNELAVANLVHKFDFALPDGVEFDVSEAPVFSVRKMFPLLVVATPHTC</sequence>
<reference evidence="1 2" key="1">
    <citation type="journal article" date="2021" name="Hortic Res">
        <title>High-quality reference genome and annotation aids understanding of berry development for evergreen blueberry (Vaccinium darrowii).</title>
        <authorList>
            <person name="Yu J."/>
            <person name="Hulse-Kemp A.M."/>
            <person name="Babiker E."/>
            <person name="Staton M."/>
        </authorList>
    </citation>
    <scope>NUCLEOTIDE SEQUENCE [LARGE SCALE GENOMIC DNA]</scope>
    <source>
        <strain evidence="2">cv. NJ 8807/NJ 8810</strain>
        <tissue evidence="1">Young leaf</tissue>
    </source>
</reference>
<keyword evidence="2" id="KW-1185">Reference proteome</keyword>
<comment type="caution">
    <text evidence="1">The sequence shown here is derived from an EMBL/GenBank/DDBJ whole genome shotgun (WGS) entry which is preliminary data.</text>
</comment>
<proteinExistence type="predicted"/>
<evidence type="ECO:0000313" key="1">
    <source>
        <dbReference type="EMBL" id="KAH7835916.1"/>
    </source>
</evidence>
<protein>
    <submittedName>
        <fullName evidence="1">Uncharacterized protein</fullName>
    </submittedName>
</protein>
<evidence type="ECO:0000313" key="2">
    <source>
        <dbReference type="Proteomes" id="UP000828048"/>
    </source>
</evidence>
<dbReference type="EMBL" id="CM037152">
    <property type="protein sequence ID" value="KAH7835916.1"/>
    <property type="molecule type" value="Genomic_DNA"/>
</dbReference>
<accession>A0ACB7X5H7</accession>
<name>A0ACB7X5H7_9ERIC</name>
<organism evidence="1 2">
    <name type="scientific">Vaccinium darrowii</name>
    <dbReference type="NCBI Taxonomy" id="229202"/>
    <lineage>
        <taxon>Eukaryota</taxon>
        <taxon>Viridiplantae</taxon>
        <taxon>Streptophyta</taxon>
        <taxon>Embryophyta</taxon>
        <taxon>Tracheophyta</taxon>
        <taxon>Spermatophyta</taxon>
        <taxon>Magnoliopsida</taxon>
        <taxon>eudicotyledons</taxon>
        <taxon>Gunneridae</taxon>
        <taxon>Pentapetalae</taxon>
        <taxon>asterids</taxon>
        <taxon>Ericales</taxon>
        <taxon>Ericaceae</taxon>
        <taxon>Vaccinioideae</taxon>
        <taxon>Vaccinieae</taxon>
        <taxon>Vaccinium</taxon>
    </lineage>
</organism>
<dbReference type="Proteomes" id="UP000828048">
    <property type="component" value="Chromosome 2"/>
</dbReference>